<evidence type="ECO:0000256" key="2">
    <source>
        <dbReference type="ARBA" id="ARBA00006613"/>
    </source>
</evidence>
<evidence type="ECO:0000256" key="3">
    <source>
        <dbReference type="ARBA" id="ARBA00022448"/>
    </source>
</evidence>
<dbReference type="GO" id="GO:0006896">
    <property type="term" value="P:Golgi to vacuole transport"/>
    <property type="evidence" value="ECO:0007669"/>
    <property type="project" value="TreeGrafter"/>
</dbReference>
<dbReference type="InterPro" id="IPR058898">
    <property type="entry name" value="Mu_AP3"/>
</dbReference>
<keyword evidence="5" id="KW-0653">Protein transport</keyword>
<dbReference type="Pfam" id="PF01602">
    <property type="entry name" value="Adaptin_N"/>
    <property type="match status" value="1"/>
</dbReference>
<dbReference type="OrthoDB" id="10264595at2759"/>
<dbReference type="Gene3D" id="1.25.10.10">
    <property type="entry name" value="Leucine-rich Repeat Variant"/>
    <property type="match status" value="1"/>
</dbReference>
<evidence type="ECO:0000256" key="7">
    <source>
        <dbReference type="SAM" id="MobiDB-lite"/>
    </source>
</evidence>
<comment type="similarity">
    <text evidence="2">Belongs to the adaptor complexes large subunit family.</text>
</comment>
<organism evidence="10 11">
    <name type="scientific">Thecamonas trahens ATCC 50062</name>
    <dbReference type="NCBI Taxonomy" id="461836"/>
    <lineage>
        <taxon>Eukaryota</taxon>
        <taxon>Apusozoa</taxon>
        <taxon>Apusomonadida</taxon>
        <taxon>Apusomonadidae</taxon>
        <taxon>Thecamonas</taxon>
    </lineage>
</organism>
<keyword evidence="4" id="KW-0677">Repeat</keyword>
<dbReference type="InterPro" id="IPR002553">
    <property type="entry name" value="Clathrin/coatomer_adapt-like_N"/>
</dbReference>
<dbReference type="EMBL" id="GL349470">
    <property type="protein sequence ID" value="KNC51771.1"/>
    <property type="molecule type" value="Genomic_DNA"/>
</dbReference>
<dbReference type="GeneID" id="25566680"/>
<dbReference type="PANTHER" id="PTHR22781:SF12">
    <property type="entry name" value="AP-3 COMPLEX SUBUNIT DELTA-1"/>
    <property type="match status" value="1"/>
</dbReference>
<evidence type="ECO:0000259" key="9">
    <source>
        <dbReference type="Pfam" id="PF26171"/>
    </source>
</evidence>
<feature type="compositionally biased region" description="Low complexity" evidence="7">
    <location>
        <begin position="844"/>
        <end position="858"/>
    </location>
</feature>
<feature type="region of interest" description="Disordered" evidence="7">
    <location>
        <begin position="839"/>
        <end position="968"/>
    </location>
</feature>
<reference evidence="10 11" key="1">
    <citation type="submission" date="2010-05" db="EMBL/GenBank/DDBJ databases">
        <title>The Genome Sequence of Thecamonas trahens ATCC 50062.</title>
        <authorList>
            <consortium name="The Broad Institute Genome Sequencing Platform"/>
            <person name="Russ C."/>
            <person name="Cuomo C."/>
            <person name="Shea T."/>
            <person name="Young S.K."/>
            <person name="Zeng Q."/>
            <person name="Koehrsen M."/>
            <person name="Haas B."/>
            <person name="Borodovsky M."/>
            <person name="Guigo R."/>
            <person name="Alvarado L."/>
            <person name="Berlin A."/>
            <person name="Bochicchio J."/>
            <person name="Borenstein D."/>
            <person name="Chapman S."/>
            <person name="Chen Z."/>
            <person name="Freedman E."/>
            <person name="Gellesch M."/>
            <person name="Goldberg J."/>
            <person name="Griggs A."/>
            <person name="Gujja S."/>
            <person name="Heilman E."/>
            <person name="Heiman D."/>
            <person name="Hepburn T."/>
            <person name="Howarth C."/>
            <person name="Jen D."/>
            <person name="Larson L."/>
            <person name="Mehta T."/>
            <person name="Park D."/>
            <person name="Pearson M."/>
            <person name="Roberts A."/>
            <person name="Saif S."/>
            <person name="Shenoy N."/>
            <person name="Sisk P."/>
            <person name="Stolte C."/>
            <person name="Sykes S."/>
            <person name="Thomson T."/>
            <person name="Walk T."/>
            <person name="White J."/>
            <person name="Yandava C."/>
            <person name="Burger G."/>
            <person name="Gray M.W."/>
            <person name="Holland P.W.H."/>
            <person name="King N."/>
            <person name="Lang F.B.F."/>
            <person name="Roger A.J."/>
            <person name="Ruiz-Trillo I."/>
            <person name="Lander E."/>
            <person name="Nusbaum C."/>
        </authorList>
    </citation>
    <scope>NUCLEOTIDE SEQUENCE [LARGE SCALE GENOMIC DNA]</scope>
    <source>
        <strain evidence="10 11">ATCC 50062</strain>
    </source>
</reference>
<keyword evidence="6" id="KW-0472">Membrane</keyword>
<keyword evidence="11" id="KW-1185">Reference proteome</keyword>
<evidence type="ECO:0000256" key="5">
    <source>
        <dbReference type="ARBA" id="ARBA00022927"/>
    </source>
</evidence>
<dbReference type="GO" id="GO:0030123">
    <property type="term" value="C:AP-3 adaptor complex"/>
    <property type="evidence" value="ECO:0007669"/>
    <property type="project" value="InterPro"/>
</dbReference>
<feature type="compositionally biased region" description="Low complexity" evidence="7">
    <location>
        <begin position="948"/>
        <end position="968"/>
    </location>
</feature>
<protein>
    <submittedName>
        <fullName evidence="10">Garnet</fullName>
    </submittedName>
</protein>
<gene>
    <name evidence="10" type="ORF">AMSG_07846</name>
</gene>
<evidence type="ECO:0000256" key="4">
    <source>
        <dbReference type="ARBA" id="ARBA00022737"/>
    </source>
</evidence>
<dbReference type="InterPro" id="IPR017105">
    <property type="entry name" value="AP3_complex_dsu"/>
</dbReference>
<dbReference type="eggNOG" id="KOG1059">
    <property type="taxonomic scope" value="Eukaryota"/>
</dbReference>
<evidence type="ECO:0000313" key="11">
    <source>
        <dbReference type="Proteomes" id="UP000054408"/>
    </source>
</evidence>
<evidence type="ECO:0000259" key="8">
    <source>
        <dbReference type="Pfam" id="PF01602"/>
    </source>
</evidence>
<dbReference type="InterPro" id="IPR011989">
    <property type="entry name" value="ARM-like"/>
</dbReference>
<dbReference type="InterPro" id="IPR016024">
    <property type="entry name" value="ARM-type_fold"/>
</dbReference>
<evidence type="ECO:0000313" key="10">
    <source>
        <dbReference type="EMBL" id="KNC51771.1"/>
    </source>
</evidence>
<dbReference type="STRING" id="461836.A0A0L0DI43"/>
<dbReference type="PANTHER" id="PTHR22781">
    <property type="entry name" value="DELTA ADAPTIN-RELATED"/>
    <property type="match status" value="1"/>
</dbReference>
<evidence type="ECO:0000256" key="1">
    <source>
        <dbReference type="ARBA" id="ARBA00004308"/>
    </source>
</evidence>
<sequence length="1211" mass="129082">MPIFQKSVTDLVRGIRSNKKSESEYINAQIAAIKEELKQPQLVKKVVAIQKLTYLQMMGYDMAWAAFNVIEVMSAPKFAYKRVGYLAASQSFNPETEVLMLATNLFKKDFAAANQYESGMAINCLANVCTEDLARDLASDIVAMLNNSKPYLRKKAVLVLYKIFLQFPEALRPAFPRLKSKLEDSDVSVISAAVNVICELARKNPKNYLSLAPVFFKLLTVSNNNWMLIKIVKLLGALTPHEPRLAKKLIGPMTNLINTTPAMSLLYECINTCTIGLNQHLPVIQLCVAKLRAFVEDPDQNLKYLGLLALGNIMVYHPRAVAEHRDLILKCLGDEDITIRTRALNLIPGIVSKKNLVDIVRTLMAYVPNAEGAYRDAIVAQVIRVCSQDSYAALRDFEWYISILVEMTRIRGTKHGRLIADQFLDVAIRVRVVRPYVVQNMVNLLLDPRFLADNPKGKDSISEVLYAAAWIVGEFAAELNNDYFVRVMQAIMQPRVSTLPPRIQGVYLQNAVKLFAEAVARFGLPSAAALTAPVDGDDADAQPAAARGLLIGDAAAPNDESPTNGSSAHPGHEVTNELASVFVARIPAFLQSTAEDVQERACSFQQVLAVVREALVAGTDPAIILPQVRALFKGKMNPVAPNAQSKVPVPAGLNLDAWINSPPDEALWESMYGDQAVSLNDSSAWGASPGMDPAFGAADRFVGMGSDTMSYGSTPAGGQSARSHDINYLGSGSSDPRIRDIDVSAIPIETLTIGANGEAQFGASGRRRRRRRRGAGLAVNAPAVKPVEYQVDTTYDMPEGISLEEDNPESEEEDEIAKALNIDLSAPLGADEVLPQRQHRVAGAPSSAAAAAQPAAQPVTIGRSGRRRRRRGAAAATVDTAQDAPAARQASTTSLIDLGAGPASPAAPAPAPAAPAASPIPVVDSSMDSPAPAPAAPAGKRRRRRRGGAAAAGSAAAPSATAASPGAAAPGGFAPKPMLKLLCGNPEFFINYTAQPNLTQPTQLLVAVNCANATADATISGIEFTVLDSMNMQLIKSPGADSLKTDITLFPGVNNVVPMTFAFQSFEVAQKLKGSVSYIKTMQSGGSTAGNLDFAFEFPPSSFVVAVPCTATDFAAICGGPTAHSAAKFTSTSSFTDAVSAIMGLLHVSLVDASPSAVSLYGRSVHNHHVALLVKDLGSGNMSIDCKCSDAGLGSQLVDEVVAHFDLQVMS</sequence>
<proteinExistence type="inferred from homology"/>
<accession>A0A0L0DI43</accession>
<dbReference type="RefSeq" id="XP_013755644.1">
    <property type="nucleotide sequence ID" value="XM_013900190.1"/>
</dbReference>
<comment type="subcellular location">
    <subcellularLocation>
        <location evidence="1">Endomembrane system</location>
    </subcellularLocation>
</comment>
<feature type="domain" description="Clathrin/coatomer adaptor adaptin-like N-terminal" evidence="8">
    <location>
        <begin position="22"/>
        <end position="516"/>
    </location>
</feature>
<dbReference type="AlphaFoldDB" id="A0A0L0DI43"/>
<evidence type="ECO:0000256" key="6">
    <source>
        <dbReference type="ARBA" id="ARBA00023136"/>
    </source>
</evidence>
<dbReference type="GO" id="GO:0006623">
    <property type="term" value="P:protein targeting to vacuole"/>
    <property type="evidence" value="ECO:0007669"/>
    <property type="project" value="TreeGrafter"/>
</dbReference>
<name>A0A0L0DI43_THETB</name>
<dbReference type="Proteomes" id="UP000054408">
    <property type="component" value="Unassembled WGS sequence"/>
</dbReference>
<dbReference type="Pfam" id="PF26171">
    <property type="entry name" value="Mu_AP3"/>
    <property type="match status" value="1"/>
</dbReference>
<keyword evidence="3" id="KW-0813">Transport</keyword>
<feature type="domain" description="AP-3 complex subunit delta Mu C-terminal" evidence="9">
    <location>
        <begin position="1101"/>
        <end position="1202"/>
    </location>
</feature>
<dbReference type="OMA" id="YECISAV"/>
<dbReference type="SUPFAM" id="SSF48371">
    <property type="entry name" value="ARM repeat"/>
    <property type="match status" value="1"/>
</dbReference>
<dbReference type="GO" id="GO:0010008">
    <property type="term" value="C:endosome membrane"/>
    <property type="evidence" value="ECO:0007669"/>
    <property type="project" value="TreeGrafter"/>
</dbReference>